<sequence>MADLGESLCGSSLRFKLPRITKEFSEPVEQEQPGRQRPSLDPRKSRLITPTQEPSTDTSQRILTVLRTTRIKQRKQEQHLLSAAGHVTLSQSTLFTVFTCQLLITAHPLDEALCNQSNWSKLS</sequence>
<keyword evidence="3" id="KW-1185">Reference proteome</keyword>
<name>A0AAV2M6H1_KNICA</name>
<feature type="region of interest" description="Disordered" evidence="1">
    <location>
        <begin position="24"/>
        <end position="59"/>
    </location>
</feature>
<dbReference type="EMBL" id="OZ035828">
    <property type="protein sequence ID" value="CAL1608884.1"/>
    <property type="molecule type" value="Genomic_DNA"/>
</dbReference>
<accession>A0AAV2M6H1</accession>
<protein>
    <submittedName>
        <fullName evidence="2">Uncharacterized protein</fullName>
    </submittedName>
</protein>
<evidence type="ECO:0000313" key="3">
    <source>
        <dbReference type="Proteomes" id="UP001497482"/>
    </source>
</evidence>
<gene>
    <name evidence="2" type="ORF">KC01_LOCUS35730</name>
</gene>
<proteinExistence type="predicted"/>
<reference evidence="2 3" key="1">
    <citation type="submission" date="2024-04" db="EMBL/GenBank/DDBJ databases">
        <authorList>
            <person name="Waldvogel A.-M."/>
            <person name="Schoenle A."/>
        </authorList>
    </citation>
    <scope>NUCLEOTIDE SEQUENCE [LARGE SCALE GENOMIC DNA]</scope>
</reference>
<dbReference type="AlphaFoldDB" id="A0AAV2M6H1"/>
<dbReference type="Proteomes" id="UP001497482">
    <property type="component" value="Chromosome 6"/>
</dbReference>
<feature type="compositionally biased region" description="Basic and acidic residues" evidence="1">
    <location>
        <begin position="32"/>
        <end position="44"/>
    </location>
</feature>
<evidence type="ECO:0000313" key="2">
    <source>
        <dbReference type="EMBL" id="CAL1608884.1"/>
    </source>
</evidence>
<feature type="compositionally biased region" description="Polar residues" evidence="1">
    <location>
        <begin position="48"/>
        <end position="59"/>
    </location>
</feature>
<evidence type="ECO:0000256" key="1">
    <source>
        <dbReference type="SAM" id="MobiDB-lite"/>
    </source>
</evidence>
<organism evidence="2 3">
    <name type="scientific">Knipowitschia caucasica</name>
    <name type="common">Caucasian dwarf goby</name>
    <name type="synonym">Pomatoschistus caucasicus</name>
    <dbReference type="NCBI Taxonomy" id="637954"/>
    <lineage>
        <taxon>Eukaryota</taxon>
        <taxon>Metazoa</taxon>
        <taxon>Chordata</taxon>
        <taxon>Craniata</taxon>
        <taxon>Vertebrata</taxon>
        <taxon>Euteleostomi</taxon>
        <taxon>Actinopterygii</taxon>
        <taxon>Neopterygii</taxon>
        <taxon>Teleostei</taxon>
        <taxon>Neoteleostei</taxon>
        <taxon>Acanthomorphata</taxon>
        <taxon>Gobiaria</taxon>
        <taxon>Gobiiformes</taxon>
        <taxon>Gobioidei</taxon>
        <taxon>Gobiidae</taxon>
        <taxon>Gobiinae</taxon>
        <taxon>Knipowitschia</taxon>
    </lineage>
</organism>